<evidence type="ECO:0000256" key="5">
    <source>
        <dbReference type="ARBA" id="ARBA00022519"/>
    </source>
</evidence>
<dbReference type="GO" id="GO:0015891">
    <property type="term" value="P:siderophore transport"/>
    <property type="evidence" value="ECO:0007669"/>
    <property type="project" value="InterPro"/>
</dbReference>
<evidence type="ECO:0000256" key="7">
    <source>
        <dbReference type="ARBA" id="ARBA00022927"/>
    </source>
</evidence>
<dbReference type="InterPro" id="IPR037682">
    <property type="entry name" value="TonB_C"/>
</dbReference>
<dbReference type="GO" id="GO:0015031">
    <property type="term" value="P:protein transport"/>
    <property type="evidence" value="ECO:0007669"/>
    <property type="project" value="UniProtKB-KW"/>
</dbReference>
<evidence type="ECO:0000256" key="8">
    <source>
        <dbReference type="ARBA" id="ARBA00022989"/>
    </source>
</evidence>
<dbReference type="Gene3D" id="3.30.1150.10">
    <property type="match status" value="1"/>
</dbReference>
<name>A0A3B0SPU2_9ZZZZ</name>
<feature type="domain" description="TonB C-terminal" evidence="11">
    <location>
        <begin position="107"/>
        <end position="201"/>
    </location>
</feature>
<dbReference type="GO" id="GO:0005886">
    <property type="term" value="C:plasma membrane"/>
    <property type="evidence" value="ECO:0007669"/>
    <property type="project" value="UniProtKB-SubCell"/>
</dbReference>
<comment type="subcellular location">
    <subcellularLocation>
        <location evidence="1">Cell inner membrane</location>
        <topology evidence="1">Single-pass membrane protein</topology>
        <orientation evidence="1">Periplasmic side</orientation>
    </subcellularLocation>
</comment>
<accession>A0A3B0SPU2</accession>
<keyword evidence="3" id="KW-0813">Transport</keyword>
<dbReference type="InterPro" id="IPR051045">
    <property type="entry name" value="TonB-dependent_transducer"/>
</dbReference>
<evidence type="ECO:0000313" key="12">
    <source>
        <dbReference type="EMBL" id="VAW06480.1"/>
    </source>
</evidence>
<keyword evidence="8" id="KW-1133">Transmembrane helix</keyword>
<organism evidence="12">
    <name type="scientific">hydrothermal vent metagenome</name>
    <dbReference type="NCBI Taxonomy" id="652676"/>
    <lineage>
        <taxon>unclassified sequences</taxon>
        <taxon>metagenomes</taxon>
        <taxon>ecological metagenomes</taxon>
    </lineage>
</organism>
<gene>
    <name evidence="12" type="ORF">MNBD_ALPHA01-1278</name>
</gene>
<dbReference type="SUPFAM" id="SSF74653">
    <property type="entry name" value="TolA/TonB C-terminal domain"/>
    <property type="match status" value="1"/>
</dbReference>
<dbReference type="PROSITE" id="PS52015">
    <property type="entry name" value="TONB_CTD"/>
    <property type="match status" value="1"/>
</dbReference>
<protein>
    <submittedName>
        <fullName evidence="12">Ferric siderophore transport system, periplasmic binding protein TonB</fullName>
    </submittedName>
</protein>
<dbReference type="GO" id="GO:0055085">
    <property type="term" value="P:transmembrane transport"/>
    <property type="evidence" value="ECO:0007669"/>
    <property type="project" value="InterPro"/>
</dbReference>
<evidence type="ECO:0000256" key="2">
    <source>
        <dbReference type="ARBA" id="ARBA00006555"/>
    </source>
</evidence>
<dbReference type="AlphaFoldDB" id="A0A3B0SPU2"/>
<evidence type="ECO:0000256" key="1">
    <source>
        <dbReference type="ARBA" id="ARBA00004383"/>
    </source>
</evidence>
<keyword evidence="9" id="KW-0472">Membrane</keyword>
<dbReference type="InterPro" id="IPR006260">
    <property type="entry name" value="TonB/TolA_C"/>
</dbReference>
<dbReference type="InterPro" id="IPR003538">
    <property type="entry name" value="TonB"/>
</dbReference>
<evidence type="ECO:0000256" key="3">
    <source>
        <dbReference type="ARBA" id="ARBA00022448"/>
    </source>
</evidence>
<sequence>MIKRYFTAATGAIAITFSLFLGMNYLVAAKNAEKPEEKNYPPIVIGTISKVADTREKIKPPVKPERPEIITTSLPPTTTKSEKPGNHGGIPTLPEPTAEKFPRGFGLANGDIQPLRKFAPAYPRIMITRGVEGYVIVKFTVNKMGAVENIVIVESTNAAFNKNSLRAVAKYKYKPRVIDGVTVQVTDVMEKISFKLENSQS</sequence>
<dbReference type="GO" id="GO:0031992">
    <property type="term" value="F:energy transducer activity"/>
    <property type="evidence" value="ECO:0007669"/>
    <property type="project" value="InterPro"/>
</dbReference>
<keyword evidence="6" id="KW-0812">Transmembrane</keyword>
<evidence type="ECO:0000256" key="4">
    <source>
        <dbReference type="ARBA" id="ARBA00022475"/>
    </source>
</evidence>
<reference evidence="12" key="1">
    <citation type="submission" date="2018-06" db="EMBL/GenBank/DDBJ databases">
        <authorList>
            <person name="Zhirakovskaya E."/>
        </authorList>
    </citation>
    <scope>NUCLEOTIDE SEQUENCE</scope>
</reference>
<dbReference type="GO" id="GO:0030288">
    <property type="term" value="C:outer membrane-bounded periplasmic space"/>
    <property type="evidence" value="ECO:0007669"/>
    <property type="project" value="InterPro"/>
</dbReference>
<feature type="region of interest" description="Disordered" evidence="10">
    <location>
        <begin position="66"/>
        <end position="89"/>
    </location>
</feature>
<keyword evidence="7" id="KW-0653">Protein transport</keyword>
<evidence type="ECO:0000256" key="10">
    <source>
        <dbReference type="SAM" id="MobiDB-lite"/>
    </source>
</evidence>
<dbReference type="Pfam" id="PF03544">
    <property type="entry name" value="TonB_C"/>
    <property type="match status" value="1"/>
</dbReference>
<dbReference type="PANTHER" id="PTHR33446">
    <property type="entry name" value="PROTEIN TONB-RELATED"/>
    <property type="match status" value="1"/>
</dbReference>
<evidence type="ECO:0000256" key="6">
    <source>
        <dbReference type="ARBA" id="ARBA00022692"/>
    </source>
</evidence>
<dbReference type="EMBL" id="UOEJ01000242">
    <property type="protein sequence ID" value="VAW06480.1"/>
    <property type="molecule type" value="Genomic_DNA"/>
</dbReference>
<evidence type="ECO:0000256" key="9">
    <source>
        <dbReference type="ARBA" id="ARBA00023136"/>
    </source>
</evidence>
<dbReference type="PRINTS" id="PR01374">
    <property type="entry name" value="TONBPROTEIN"/>
</dbReference>
<proteinExistence type="inferred from homology"/>
<comment type="similarity">
    <text evidence="2">Belongs to the TonB family.</text>
</comment>
<feature type="compositionally biased region" description="Polar residues" evidence="10">
    <location>
        <begin position="70"/>
        <end position="79"/>
    </location>
</feature>
<keyword evidence="4" id="KW-1003">Cell membrane</keyword>
<dbReference type="NCBIfam" id="TIGR01352">
    <property type="entry name" value="tonB_Cterm"/>
    <property type="match status" value="1"/>
</dbReference>
<keyword evidence="5" id="KW-0997">Cell inner membrane</keyword>
<evidence type="ECO:0000259" key="11">
    <source>
        <dbReference type="PROSITE" id="PS52015"/>
    </source>
</evidence>